<evidence type="ECO:0000256" key="2">
    <source>
        <dbReference type="SAM" id="SignalP"/>
    </source>
</evidence>
<feature type="chain" id="PRO_5019218646" evidence="2">
    <location>
        <begin position="22"/>
        <end position="172"/>
    </location>
</feature>
<feature type="region of interest" description="Disordered" evidence="1">
    <location>
        <begin position="150"/>
        <end position="172"/>
    </location>
</feature>
<proteinExistence type="predicted"/>
<keyword evidence="4" id="KW-1185">Reference proteome</keyword>
<protein>
    <submittedName>
        <fullName evidence="3">Uncharacterized protein</fullName>
    </submittedName>
</protein>
<comment type="caution">
    <text evidence="3">The sequence shown here is derived from an EMBL/GenBank/DDBJ whole genome shotgun (WGS) entry which is preliminary data.</text>
</comment>
<dbReference type="AlphaFoldDB" id="A0A426VAY4"/>
<reference evidence="3 4" key="1">
    <citation type="submission" date="2018-12" db="EMBL/GenBank/DDBJ databases">
        <title>The whole draft genome of Aquabacterium sp. SJQ9.</title>
        <authorList>
            <person name="Sun L."/>
            <person name="Gao X."/>
            <person name="Chen W."/>
            <person name="Huang K."/>
        </authorList>
    </citation>
    <scope>NUCLEOTIDE SEQUENCE [LARGE SCALE GENOMIC DNA]</scope>
    <source>
        <strain evidence="3 4">SJQ9</strain>
    </source>
</reference>
<dbReference type="EMBL" id="RSED01000009">
    <property type="protein sequence ID" value="RRS03900.1"/>
    <property type="molecule type" value="Genomic_DNA"/>
</dbReference>
<sequence length="172" mass="18663">MTHREWLAALLLVSGHGMVSAAGIPGSMDEAWRPGGDVPPALAASPDEPPSAQAVAAYLAEVLMPGQLARRTPTGYAMLDKGSRVTHSIDVALTSHQCWKIKDGYQCRSKVRTTTTMPANGRLRSTLVEIDNDYQWRGGRLFSARLEAMRPQTLARDDTAPGTPTDRTLPRP</sequence>
<keyword evidence="2" id="KW-0732">Signal</keyword>
<dbReference type="Proteomes" id="UP000269265">
    <property type="component" value="Unassembled WGS sequence"/>
</dbReference>
<name>A0A426VAY4_9BURK</name>
<evidence type="ECO:0000313" key="4">
    <source>
        <dbReference type="Proteomes" id="UP000269265"/>
    </source>
</evidence>
<dbReference type="RefSeq" id="WP_125243740.1">
    <property type="nucleotide sequence ID" value="NZ_RSED01000009.1"/>
</dbReference>
<evidence type="ECO:0000256" key="1">
    <source>
        <dbReference type="SAM" id="MobiDB-lite"/>
    </source>
</evidence>
<gene>
    <name evidence="3" type="ORF">EIP75_13180</name>
</gene>
<organism evidence="3 4">
    <name type="scientific">Aquabacterium soli</name>
    <dbReference type="NCBI Taxonomy" id="2493092"/>
    <lineage>
        <taxon>Bacteria</taxon>
        <taxon>Pseudomonadati</taxon>
        <taxon>Pseudomonadota</taxon>
        <taxon>Betaproteobacteria</taxon>
        <taxon>Burkholderiales</taxon>
        <taxon>Aquabacterium</taxon>
    </lineage>
</organism>
<accession>A0A426VAY4</accession>
<feature type="signal peptide" evidence="2">
    <location>
        <begin position="1"/>
        <end position="21"/>
    </location>
</feature>
<evidence type="ECO:0000313" key="3">
    <source>
        <dbReference type="EMBL" id="RRS03900.1"/>
    </source>
</evidence>